<dbReference type="Proteomes" id="UP000295023">
    <property type="component" value="Unassembled WGS sequence"/>
</dbReference>
<sequence>MSRFPLAALALVSGLAAAPAFAQGAAAGDPVATRTMQQNQSAFTPSPARSQAAQQKAVKEKPLATAPQAITGRRIALADGARR</sequence>
<dbReference type="AlphaFoldDB" id="A0A4R4DQN6"/>
<dbReference type="RefSeq" id="WP_132285971.1">
    <property type="nucleotide sequence ID" value="NZ_SKBM01000005.1"/>
</dbReference>
<reference evidence="2 3" key="1">
    <citation type="submission" date="2019-03" db="EMBL/GenBank/DDBJ databases">
        <title>Paracraurococcus aquatilis NE82 genome sequence.</title>
        <authorList>
            <person name="Zhao Y."/>
            <person name="Du Z."/>
        </authorList>
    </citation>
    <scope>NUCLEOTIDE SEQUENCE [LARGE SCALE GENOMIC DNA]</scope>
    <source>
        <strain evidence="2 3">NE82</strain>
    </source>
</reference>
<comment type="caution">
    <text evidence="2">The sequence shown here is derived from an EMBL/GenBank/DDBJ whole genome shotgun (WGS) entry which is preliminary data.</text>
</comment>
<accession>A0A4R4DQN6</accession>
<keyword evidence="3" id="KW-1185">Reference proteome</keyword>
<evidence type="ECO:0000256" key="1">
    <source>
        <dbReference type="SAM" id="SignalP"/>
    </source>
</evidence>
<feature type="signal peptide" evidence="1">
    <location>
        <begin position="1"/>
        <end position="22"/>
    </location>
</feature>
<organism evidence="2 3">
    <name type="scientific">Roseicella aquatilis</name>
    <dbReference type="NCBI Taxonomy" id="2527868"/>
    <lineage>
        <taxon>Bacteria</taxon>
        <taxon>Pseudomonadati</taxon>
        <taxon>Pseudomonadota</taxon>
        <taxon>Alphaproteobacteria</taxon>
        <taxon>Acetobacterales</taxon>
        <taxon>Roseomonadaceae</taxon>
        <taxon>Roseicella</taxon>
    </lineage>
</organism>
<keyword evidence="1" id="KW-0732">Signal</keyword>
<evidence type="ECO:0000313" key="2">
    <source>
        <dbReference type="EMBL" id="TCZ64331.1"/>
    </source>
</evidence>
<dbReference type="EMBL" id="SKBM01000005">
    <property type="protein sequence ID" value="TCZ64331.1"/>
    <property type="molecule type" value="Genomic_DNA"/>
</dbReference>
<gene>
    <name evidence="2" type="ORF">EXY23_06690</name>
</gene>
<protein>
    <submittedName>
        <fullName evidence="2">Uncharacterized protein</fullName>
    </submittedName>
</protein>
<evidence type="ECO:0000313" key="3">
    <source>
        <dbReference type="Proteomes" id="UP000295023"/>
    </source>
</evidence>
<proteinExistence type="predicted"/>
<name>A0A4R4DQN6_9PROT</name>
<feature type="chain" id="PRO_5020702838" evidence="1">
    <location>
        <begin position="23"/>
        <end position="83"/>
    </location>
</feature>